<evidence type="ECO:0000259" key="4">
    <source>
        <dbReference type="SMART" id="SM01217"/>
    </source>
</evidence>
<dbReference type="Gene3D" id="2.60.40.10">
    <property type="entry name" value="Immunoglobulins"/>
    <property type="match status" value="1"/>
</dbReference>
<evidence type="ECO:0000313" key="6">
    <source>
        <dbReference type="Proteomes" id="UP000536624"/>
    </source>
</evidence>
<accession>A0A7X5WYC0</accession>
<proteinExistence type="inferred from homology"/>
<feature type="region of interest" description="Disordered" evidence="3">
    <location>
        <begin position="107"/>
        <end position="151"/>
    </location>
</feature>
<dbReference type="Gene3D" id="3.20.20.300">
    <property type="entry name" value="Glycoside hydrolase, family 3, N-terminal domain"/>
    <property type="match status" value="1"/>
</dbReference>
<dbReference type="GO" id="GO:0005975">
    <property type="term" value="P:carbohydrate metabolic process"/>
    <property type="evidence" value="ECO:0007669"/>
    <property type="project" value="InterPro"/>
</dbReference>
<evidence type="ECO:0000256" key="1">
    <source>
        <dbReference type="ARBA" id="ARBA00005336"/>
    </source>
</evidence>
<dbReference type="AlphaFoldDB" id="A0A7X5WYC0"/>
<name>A0A7X5WYC0_STRMQ</name>
<dbReference type="InterPro" id="IPR036962">
    <property type="entry name" value="Glyco_hydro_3_N_sf"/>
</dbReference>
<evidence type="ECO:0000256" key="3">
    <source>
        <dbReference type="SAM" id="MobiDB-lite"/>
    </source>
</evidence>
<reference evidence="5 6" key="1">
    <citation type="submission" date="2020-02" db="EMBL/GenBank/DDBJ databases">
        <title>Streptomyces malaysiensis DSM14702 (JHCC583434, PFL_A843) Genome sequencing and assembly.</title>
        <authorList>
            <person name="Samborskyy M."/>
        </authorList>
    </citation>
    <scope>NUCLEOTIDE SEQUENCE [LARGE SCALE GENOMIC DNA]</scope>
    <source>
        <strain evidence="5 6">DSM 14702</strain>
    </source>
</reference>
<dbReference type="Gene3D" id="3.40.50.1700">
    <property type="entry name" value="Glycoside hydrolase family 3 C-terminal domain"/>
    <property type="match status" value="1"/>
</dbReference>
<dbReference type="InterPro" id="IPR036881">
    <property type="entry name" value="Glyco_hydro_3_C_sf"/>
</dbReference>
<dbReference type="InterPro" id="IPR001764">
    <property type="entry name" value="Glyco_hydro_3_N"/>
</dbReference>
<dbReference type="GO" id="GO:0004553">
    <property type="term" value="F:hydrolase activity, hydrolyzing O-glycosyl compounds"/>
    <property type="evidence" value="ECO:0007669"/>
    <property type="project" value="InterPro"/>
</dbReference>
<organism evidence="5 6">
    <name type="scientific">Streptomyces malaysiensis</name>
    <dbReference type="NCBI Taxonomy" id="92644"/>
    <lineage>
        <taxon>Bacteria</taxon>
        <taxon>Bacillati</taxon>
        <taxon>Actinomycetota</taxon>
        <taxon>Actinomycetes</taxon>
        <taxon>Kitasatosporales</taxon>
        <taxon>Streptomycetaceae</taxon>
        <taxon>Streptomyces</taxon>
        <taxon>Streptomyces violaceusniger group</taxon>
    </lineage>
</organism>
<dbReference type="Proteomes" id="UP000536624">
    <property type="component" value="Unassembled WGS sequence"/>
</dbReference>
<dbReference type="SMART" id="SM01217">
    <property type="entry name" value="Fn3_like"/>
    <property type="match status" value="1"/>
</dbReference>
<dbReference type="Pfam" id="PF14310">
    <property type="entry name" value="Fn3-like"/>
    <property type="match status" value="1"/>
</dbReference>
<keyword evidence="2" id="KW-0378">Hydrolase</keyword>
<dbReference type="PANTHER" id="PTHR42715:SF10">
    <property type="entry name" value="BETA-GLUCOSIDASE"/>
    <property type="match status" value="1"/>
</dbReference>
<dbReference type="InterPro" id="IPR026891">
    <property type="entry name" value="Fn3-like"/>
</dbReference>
<gene>
    <name evidence="5" type="ORF">SMALB_0401</name>
</gene>
<dbReference type="InterPro" id="IPR050288">
    <property type="entry name" value="Cellulose_deg_GH3"/>
</dbReference>
<dbReference type="PANTHER" id="PTHR42715">
    <property type="entry name" value="BETA-GLUCOSIDASE"/>
    <property type="match status" value="1"/>
</dbReference>
<feature type="compositionally biased region" description="Basic residues" evidence="3">
    <location>
        <begin position="110"/>
        <end position="147"/>
    </location>
</feature>
<dbReference type="InterPro" id="IPR013783">
    <property type="entry name" value="Ig-like_fold"/>
</dbReference>
<evidence type="ECO:0000313" key="5">
    <source>
        <dbReference type="EMBL" id="NIY62485.1"/>
    </source>
</evidence>
<dbReference type="EMBL" id="JAALLH010000001">
    <property type="protein sequence ID" value="NIY62485.1"/>
    <property type="molecule type" value="Genomic_DNA"/>
</dbReference>
<dbReference type="SUPFAM" id="SSF51445">
    <property type="entry name" value="(Trans)glycosidases"/>
    <property type="match status" value="1"/>
</dbReference>
<dbReference type="InterPro" id="IPR017853">
    <property type="entry name" value="GH"/>
</dbReference>
<evidence type="ECO:0000256" key="2">
    <source>
        <dbReference type="ARBA" id="ARBA00022801"/>
    </source>
</evidence>
<dbReference type="PRINTS" id="PR00133">
    <property type="entry name" value="GLHYDRLASE3"/>
</dbReference>
<comment type="caution">
    <text evidence="5">The sequence shown here is derived from an EMBL/GenBank/DDBJ whole genome shotgun (WGS) entry which is preliminary data.</text>
</comment>
<sequence>MAQAERTREAVVEAALARLDLNAKTRLLAGQDRWSLPALPQIGLKSLVMSDGPIGVRGVRWTADDPSIALPSPTALAATWDQDLARRAGVLLAQEARRKGVHVLLGRGGQSRHRRAQRTAAGRPRRHSGGRGARRHRPAGPHRRRGPGPRGVFIGYRAWEKEGRTPAYPFGHGLGYTDWTYESVESDGTTATVHLRNTGERTGREVVQVYLSPGEPGAERPARWLAAFAIVEAGPGESAEVTVGLPRRAFEIWDEKTAAWSFVGGSYEIEVGRSITDRHVRTTIRI</sequence>
<protein>
    <submittedName>
        <fullName evidence="5">Beta-glucosidase</fullName>
    </submittedName>
</protein>
<comment type="similarity">
    <text evidence="1">Belongs to the glycosyl hydrolase 3 family.</text>
</comment>
<feature type="domain" description="Fibronectin type III-like" evidence="4">
    <location>
        <begin position="205"/>
        <end position="275"/>
    </location>
</feature>